<gene>
    <name evidence="2" type="ORF">FRC0190_00171</name>
</gene>
<dbReference type="InterPro" id="IPR007569">
    <property type="entry name" value="DUF559"/>
</dbReference>
<feature type="domain" description="DUF559" evidence="1">
    <location>
        <begin position="178"/>
        <end position="266"/>
    </location>
</feature>
<protein>
    <recommendedName>
        <fullName evidence="1">DUF559 domain-containing protein</fullName>
    </recommendedName>
</protein>
<dbReference type="AlphaFoldDB" id="A0A6I8MF59"/>
<sequence>MARTTHSATLPRGMGEITQKIPHATLTRKLESGEIIRVTHGLYWQGEVSVDELAVVLCRRGFVLTGVTELELLAQQPLTLPLHVVANRRVQSTEYVVIHRSSVLKGVRVENMLIELPVYAMRWLGKKQAIRLAEIAYAGREGRARLERHAQGAVPVRVQEIVQASVIGADSPPERDLVRALRSVGVECESNVQVGDYRWDIRICGSTVLIEVDGYTYHNAENRETFRLDRWKANDATLRGYVVLRYSAACVWDSLDVIVDQVVQAVQCAPKQLRDVDEARCWHRGAWKWISGLAWL</sequence>
<evidence type="ECO:0000259" key="1">
    <source>
        <dbReference type="Pfam" id="PF04480"/>
    </source>
</evidence>
<evidence type="ECO:0000313" key="3">
    <source>
        <dbReference type="Proteomes" id="UP000423525"/>
    </source>
</evidence>
<dbReference type="SUPFAM" id="SSF52980">
    <property type="entry name" value="Restriction endonuclease-like"/>
    <property type="match status" value="1"/>
</dbReference>
<organism evidence="2 3">
    <name type="scientific">Corynebacterium rouxii</name>
    <dbReference type="NCBI Taxonomy" id="2719119"/>
    <lineage>
        <taxon>Bacteria</taxon>
        <taxon>Bacillati</taxon>
        <taxon>Actinomycetota</taxon>
        <taxon>Actinomycetes</taxon>
        <taxon>Mycobacteriales</taxon>
        <taxon>Corynebacteriaceae</taxon>
        <taxon>Corynebacterium</taxon>
    </lineage>
</organism>
<dbReference type="Proteomes" id="UP000423525">
    <property type="component" value="Chromosome"/>
</dbReference>
<dbReference type="Pfam" id="PF04480">
    <property type="entry name" value="DUF559"/>
    <property type="match status" value="1"/>
</dbReference>
<dbReference type="EMBL" id="LR738855">
    <property type="protein sequence ID" value="VZH84134.1"/>
    <property type="molecule type" value="Genomic_DNA"/>
</dbReference>
<proteinExistence type="predicted"/>
<dbReference type="KEGG" id="crf:FRC0190_00171"/>
<dbReference type="InterPro" id="IPR011335">
    <property type="entry name" value="Restrct_endonuc-II-like"/>
</dbReference>
<evidence type="ECO:0000313" key="2">
    <source>
        <dbReference type="EMBL" id="VZH84134.1"/>
    </source>
</evidence>
<dbReference type="Gene3D" id="3.40.960.10">
    <property type="entry name" value="VSR Endonuclease"/>
    <property type="match status" value="1"/>
</dbReference>
<name>A0A6I8MF59_9CORY</name>
<accession>A0A6I8MF59</accession>
<reference evidence="2 3" key="1">
    <citation type="submission" date="2019-11" db="EMBL/GenBank/DDBJ databases">
        <authorList>
            <person name="Brisse S."/>
        </authorList>
    </citation>
    <scope>NUCLEOTIDE SEQUENCE [LARGE SCALE GENOMIC DNA]</scope>
    <source>
        <strain evidence="2">FRC0190</strain>
    </source>
</reference>